<protein>
    <submittedName>
        <fullName evidence="1">Uncharacterized protein</fullName>
    </submittedName>
</protein>
<evidence type="ECO:0000313" key="2">
    <source>
        <dbReference type="Proteomes" id="UP000232145"/>
    </source>
</evidence>
<reference evidence="1 2" key="1">
    <citation type="submission" date="2017-07" db="EMBL/GenBank/DDBJ databases">
        <title>Leptospira spp. isolated from tropical soils.</title>
        <authorList>
            <person name="Thibeaux R."/>
            <person name="Iraola G."/>
            <person name="Ferres I."/>
            <person name="Bierque E."/>
            <person name="Girault D."/>
            <person name="Soupe-Gilbert M.-E."/>
            <person name="Picardeau M."/>
            <person name="Goarant C."/>
        </authorList>
    </citation>
    <scope>NUCLEOTIDE SEQUENCE [LARGE SCALE GENOMIC DNA]</scope>
    <source>
        <strain evidence="1 2">FH2-B-A1</strain>
    </source>
</reference>
<evidence type="ECO:0000313" key="1">
    <source>
        <dbReference type="EMBL" id="PJZ82985.1"/>
    </source>
</evidence>
<accession>A0A2N0AFA6</accession>
<dbReference type="AlphaFoldDB" id="A0A2N0AFA6"/>
<proteinExistence type="predicted"/>
<keyword evidence="2" id="KW-1185">Reference proteome</keyword>
<dbReference type="Proteomes" id="UP000232145">
    <property type="component" value="Unassembled WGS sequence"/>
</dbReference>
<gene>
    <name evidence="1" type="ORF">CH364_18590</name>
</gene>
<name>A0A2N0AFA6_9LEPT</name>
<sequence>MKIDEGTYLTRSDNYFADGRVVPGYYIFSGRNLSVIYYHPYLFSKSRESLLLYTGMVDPKTSANSIFANYGNFKDVFPIKSVTPFFEFNLPGIFFLSENKKLMYLNIR</sequence>
<organism evidence="1 2">
    <name type="scientific">Leptospira harrisiae</name>
    <dbReference type="NCBI Taxonomy" id="2023189"/>
    <lineage>
        <taxon>Bacteria</taxon>
        <taxon>Pseudomonadati</taxon>
        <taxon>Spirochaetota</taxon>
        <taxon>Spirochaetia</taxon>
        <taxon>Leptospirales</taxon>
        <taxon>Leptospiraceae</taxon>
        <taxon>Leptospira</taxon>
    </lineage>
</organism>
<comment type="caution">
    <text evidence="1">The sequence shown here is derived from an EMBL/GenBank/DDBJ whole genome shotgun (WGS) entry which is preliminary data.</text>
</comment>
<dbReference type="EMBL" id="NPDX01000012">
    <property type="protein sequence ID" value="PJZ82985.1"/>
    <property type="molecule type" value="Genomic_DNA"/>
</dbReference>